<dbReference type="GO" id="GO:0023051">
    <property type="term" value="P:regulation of signaling"/>
    <property type="evidence" value="ECO:0007669"/>
    <property type="project" value="TreeGrafter"/>
</dbReference>
<dbReference type="Proteomes" id="UP001166674">
    <property type="component" value="Unassembled WGS sequence"/>
</dbReference>
<name>A0AA41SQQ9_SCICA</name>
<evidence type="ECO:0000313" key="2">
    <source>
        <dbReference type="Proteomes" id="UP001166674"/>
    </source>
</evidence>
<dbReference type="GO" id="GO:0007186">
    <property type="term" value="P:G protein-coupled receptor signaling pathway"/>
    <property type="evidence" value="ECO:0007669"/>
    <property type="project" value="TreeGrafter"/>
</dbReference>
<dbReference type="GO" id="GO:0005886">
    <property type="term" value="C:plasma membrane"/>
    <property type="evidence" value="ECO:0007669"/>
    <property type="project" value="TreeGrafter"/>
</dbReference>
<evidence type="ECO:0000313" key="1">
    <source>
        <dbReference type="EMBL" id="MBZ3869686.1"/>
    </source>
</evidence>
<proteinExistence type="predicted"/>
<dbReference type="GO" id="GO:0005085">
    <property type="term" value="F:guanyl-nucleotide exchange factor activity"/>
    <property type="evidence" value="ECO:0007669"/>
    <property type="project" value="TreeGrafter"/>
</dbReference>
<dbReference type="PANTHER" id="PTHR22829">
    <property type="entry name" value="DEP DOMAIN PROTEIN"/>
    <property type="match status" value="1"/>
</dbReference>
<organism evidence="1 2">
    <name type="scientific">Sciurus carolinensis</name>
    <name type="common">Eastern gray squirrel</name>
    <dbReference type="NCBI Taxonomy" id="30640"/>
    <lineage>
        <taxon>Eukaryota</taxon>
        <taxon>Metazoa</taxon>
        <taxon>Chordata</taxon>
        <taxon>Craniata</taxon>
        <taxon>Vertebrata</taxon>
        <taxon>Euteleostomi</taxon>
        <taxon>Mammalia</taxon>
        <taxon>Eutheria</taxon>
        <taxon>Euarchontoglires</taxon>
        <taxon>Glires</taxon>
        <taxon>Rodentia</taxon>
        <taxon>Sciuromorpha</taxon>
        <taxon>Sciuridae</taxon>
        <taxon>Sciurinae</taxon>
        <taxon>Sciurini</taxon>
        <taxon>Sciurus</taxon>
    </lineage>
</organism>
<dbReference type="GO" id="GO:0005096">
    <property type="term" value="F:GTPase activator activity"/>
    <property type="evidence" value="ECO:0007669"/>
    <property type="project" value="TreeGrafter"/>
</dbReference>
<comment type="caution">
    <text evidence="1">The sequence shown here is derived from an EMBL/GenBank/DDBJ whole genome shotgun (WGS) entry which is preliminary data.</text>
</comment>
<gene>
    <name evidence="1" type="ORF">SUZIE_104180</name>
</gene>
<dbReference type="InterPro" id="IPR051832">
    <property type="entry name" value="mTOR-Rac_regulators"/>
</dbReference>
<sequence length="500" mass="56531">MEGTSSKNKQFCSDFKLVENILAKQLLILPQEEDYHFNIEKNNKAEVVKSVQRSSLAEYAPTAPCTSKVKETIKASDHPKSLCFQIWREAPPCVYTMGRGSEAVAKGLSASQCILKVNCSSMANKGALRVLEHFQEFWNCGQEALLPPWPLPLDLPHSQECPGEFKQKEECMARGWSLIQISIQEDPWNLPSSIKTLVINSQRYVEDGKNQLLPALLKCTDAEVQLHRDVTFCQALVTLMYTCSEQLLAALSYHYNSKGEYEESSQKEEQTKLEDIWVTLSELDSVTFSFKQLDENCVANTNIFYHIEGSQQALKVVFYLSSYHFYKLPSCQESRASLQLRTVLFIESRQSSEDLQQEINAQPLENIQQYYLKLRTFYLEPSNLSTEASTTAMKIDQELCCLMKSFMHSKPGTSRSLGTSPLLIFSELCNCLGACQITMCSMGMQRWATPVPWTGGRKAMRMSWTSLLAGPGQGLPTLNPRSWQLVAGGFLASWFLGWRV</sequence>
<dbReference type="EMBL" id="JAATJV010140021">
    <property type="protein sequence ID" value="MBZ3869686.1"/>
    <property type="molecule type" value="Genomic_DNA"/>
</dbReference>
<protein>
    <submittedName>
        <fullName evidence="1">Phosphatidylinositol 3,4,5-trisphosphate-dependent Rac exchanger 1 protein</fullName>
    </submittedName>
</protein>
<dbReference type="PANTHER" id="PTHR22829:SF6">
    <property type="entry name" value="PHOSPHATIDYLINOSITOL 3,4,5-TRISPHOSPHATE-DEPENDENT RAC EXCHANGER 1 PROTEIN"/>
    <property type="match status" value="1"/>
</dbReference>
<keyword evidence="2" id="KW-1185">Reference proteome</keyword>
<accession>A0AA41SQQ9</accession>
<dbReference type="AlphaFoldDB" id="A0AA41SQQ9"/>
<reference evidence="1" key="1">
    <citation type="submission" date="2020-03" db="EMBL/GenBank/DDBJ databases">
        <title>Studies in the Genomics of Life Span.</title>
        <authorList>
            <person name="Glass D."/>
        </authorList>
    </citation>
    <scope>NUCLEOTIDE SEQUENCE</scope>
    <source>
        <strain evidence="1">SUZIE</strain>
        <tissue evidence="1">Muscle</tissue>
    </source>
</reference>